<keyword evidence="2" id="KW-1185">Reference proteome</keyword>
<evidence type="ECO:0000313" key="1">
    <source>
        <dbReference type="EMBL" id="MEJ7137390.1"/>
    </source>
</evidence>
<organism evidence="1 2">
    <name type="scientific">Amphibiibacter pelophylacis</name>
    <dbReference type="NCBI Taxonomy" id="1799477"/>
    <lineage>
        <taxon>Bacteria</taxon>
        <taxon>Pseudomonadati</taxon>
        <taxon>Pseudomonadota</taxon>
        <taxon>Betaproteobacteria</taxon>
        <taxon>Burkholderiales</taxon>
        <taxon>Sphaerotilaceae</taxon>
        <taxon>Amphibiibacter</taxon>
    </lineage>
</organism>
<dbReference type="Proteomes" id="UP001364695">
    <property type="component" value="Unassembled WGS sequence"/>
</dbReference>
<dbReference type="EMBL" id="JAWDIE010000003">
    <property type="protein sequence ID" value="MEJ7137390.1"/>
    <property type="molecule type" value="Genomic_DNA"/>
</dbReference>
<name>A0ACC6NZN1_9BURK</name>
<proteinExistence type="predicted"/>
<dbReference type="EC" id="3.1.26.-" evidence="1"/>
<protein>
    <submittedName>
        <fullName evidence="1">Ribonuclease G</fullName>
        <ecNumber evidence="1">3.1.26.-</ecNumber>
    </submittedName>
</protein>
<accession>A0ACC6NZN1</accession>
<keyword evidence="1" id="KW-0378">Hydrolase</keyword>
<comment type="caution">
    <text evidence="1">The sequence shown here is derived from an EMBL/GenBank/DDBJ whole genome shotgun (WGS) entry which is preliminary data.</text>
</comment>
<gene>
    <name evidence="1" type="primary">rng</name>
    <name evidence="1" type="ORF">RV045_02955</name>
</gene>
<reference evidence="1" key="1">
    <citation type="submission" date="2023-10" db="EMBL/GenBank/DDBJ databases">
        <title>Amphibacter perezi, gen. nov., sp. nov. a novel taxa of the family Comamonadaceae, class Betaproteobacteria isolated from the skin microbiota of Pelophylax perezi from different populations.</title>
        <authorList>
            <person name="Costa S."/>
            <person name="Proenca D.N."/>
            <person name="Lopes I."/>
            <person name="Morais P.V."/>
        </authorList>
    </citation>
    <scope>NUCLEOTIDE SEQUENCE</scope>
    <source>
        <strain evidence="1">SL12-8</strain>
    </source>
</reference>
<evidence type="ECO:0000313" key="2">
    <source>
        <dbReference type="Proteomes" id="UP001364695"/>
    </source>
</evidence>
<sequence>MHTEDQDILIHWAPHETRVAVVEKGLVQELHVERVVNRSWVGNIYLGRVTRVLPGMQSAFVDVGLERAGFLHVADLLDAPAPQPGNSPGATAAKPIEHQIFEGQTLVVQVLKDPMGSKGARLTAKVSVAGRLLVFLPHDEHIGVSQKIADPAQRERLRERVAGLSQAAFEEALRRSSRDGLTPPSRPGGYILRTNAEDASDEALADDVAYLQRTWSDVRQRAHSLPAPACLYTDLNLMQRVLRDFCGPDTASIRVDSHLQFEALQAFGQTYTPGAVGRLQHYSGDRPIFDLYQIDEDVGRALGRRVELKSGGYLVVDQTEAMTTVDVNTGAFVGARRLEDTLFKTNLEAAGAIARQLRLRNSGGIIVLDFIDMQREEHREAVLRELRRHLARDRVKTFISGFSPLGLVEMTRKRTRDTLAHTLCEPCAVCQGRGQLKSARTVAYEILREVLREARQFDPERFEVLAHADVTELLLGEESQHLAGLSGFIGKPVAVQAHGVASLEEYEIVLV</sequence>